<evidence type="ECO:0000256" key="7">
    <source>
        <dbReference type="SAM" id="MobiDB-lite"/>
    </source>
</evidence>
<dbReference type="InterPro" id="IPR023213">
    <property type="entry name" value="CAT-like_dom_sf"/>
</dbReference>
<dbReference type="PROSITE" id="PS50968">
    <property type="entry name" value="BIOTINYL_LIPOYL"/>
    <property type="match status" value="1"/>
</dbReference>
<dbReference type="PROSITE" id="PS51826">
    <property type="entry name" value="PSBD"/>
    <property type="match status" value="1"/>
</dbReference>
<dbReference type="FunFam" id="3.30.559.10:FF:000007">
    <property type="entry name" value="Dihydrolipoamide acetyltransferase component of pyruvate dehydrogenase complex"/>
    <property type="match status" value="1"/>
</dbReference>
<dbReference type="Pfam" id="PF00364">
    <property type="entry name" value="Biotin_lipoyl"/>
    <property type="match status" value="1"/>
</dbReference>
<dbReference type="EC" id="2.3.1.-" evidence="6"/>
<evidence type="ECO:0000256" key="5">
    <source>
        <dbReference type="ARBA" id="ARBA00023315"/>
    </source>
</evidence>
<dbReference type="GO" id="GO:0016407">
    <property type="term" value="F:acetyltransferase activity"/>
    <property type="evidence" value="ECO:0007669"/>
    <property type="project" value="TreeGrafter"/>
</dbReference>
<comment type="similarity">
    <text evidence="2 6">Belongs to the 2-oxoacid dehydrogenase family.</text>
</comment>
<dbReference type="InterPro" id="IPR004167">
    <property type="entry name" value="PSBD"/>
</dbReference>
<evidence type="ECO:0000259" key="8">
    <source>
        <dbReference type="PROSITE" id="PS50968"/>
    </source>
</evidence>
<comment type="caution">
    <text evidence="10">The sequence shown here is derived from an EMBL/GenBank/DDBJ whole genome shotgun (WGS) entry which is preliminary data.</text>
</comment>
<dbReference type="PANTHER" id="PTHR43178:SF5">
    <property type="entry name" value="LIPOAMIDE ACYLTRANSFERASE COMPONENT OF BRANCHED-CHAIN ALPHA-KETO ACID DEHYDROGENASE COMPLEX, MITOCHONDRIAL"/>
    <property type="match status" value="1"/>
</dbReference>
<name>A0A9X1NG47_9ACTN</name>
<feature type="region of interest" description="Disordered" evidence="7">
    <location>
        <begin position="81"/>
        <end position="181"/>
    </location>
</feature>
<dbReference type="InterPro" id="IPR036625">
    <property type="entry name" value="E3-bd_dom_sf"/>
</dbReference>
<dbReference type="SUPFAM" id="SSF51230">
    <property type="entry name" value="Single hybrid motif"/>
    <property type="match status" value="1"/>
</dbReference>
<evidence type="ECO:0000256" key="4">
    <source>
        <dbReference type="ARBA" id="ARBA00022823"/>
    </source>
</evidence>
<dbReference type="Gene3D" id="4.10.320.10">
    <property type="entry name" value="E3-binding domain"/>
    <property type="match status" value="1"/>
</dbReference>
<feature type="compositionally biased region" description="Polar residues" evidence="7">
    <location>
        <begin position="153"/>
        <end position="162"/>
    </location>
</feature>
<dbReference type="InterPro" id="IPR011053">
    <property type="entry name" value="Single_hybrid_motif"/>
</dbReference>
<dbReference type="GO" id="GO:0005737">
    <property type="term" value="C:cytoplasm"/>
    <property type="evidence" value="ECO:0007669"/>
    <property type="project" value="TreeGrafter"/>
</dbReference>
<feature type="domain" description="Peripheral subunit-binding (PSBD)" evidence="9">
    <location>
        <begin position="173"/>
        <end position="210"/>
    </location>
</feature>
<keyword evidence="5 6" id="KW-0012">Acyltransferase</keyword>
<keyword evidence="3 6" id="KW-0808">Transferase</keyword>
<dbReference type="InterPro" id="IPR001078">
    <property type="entry name" value="2-oxoacid_DH_actylTfrase"/>
</dbReference>
<dbReference type="Proteomes" id="UP001138997">
    <property type="component" value="Unassembled WGS sequence"/>
</dbReference>
<dbReference type="AlphaFoldDB" id="A0A9X1NG47"/>
<sequence length="474" mass="49811">MGVATGRQFLLPDVGEGLTEAEIVNWRVAVGDQVKVNDPLVEIETAKSLVELPSPYAGVVGELLVAAGELVPVGTPIVTITEDGQMAKPEKPADPGIGKPDDERPPSTLVGYGPSHSRGRSRRRPPLPPSRQPQAAAPSPAATSPIGSGPQPAAQSQPSTSPVAARAEGERPRAKPPVRKLAKDLGIDLGAVMGSGREGVITREDVLSASERPAQVNGSTDLAPSDSAEWKVELPAAARTTHDDEHIPVRGVRAATAAAMTASAFTAPHVTVFHTIDVTKSVKLVDKLRRDQAFEGSRVTIMLLAARALCLVAHEYPDLNATFDQAAKEIVLHHRVNLGVATASERGLLVPTVEDAGAKGLPALARELTRVTELARAGTASPAQLTGSTITLTNIGVFGVDSGTPILNPGQSAILCLGSVRRAPAEHKGRVELRWTTQLAMSFDHRIIDGQQGAKALARIGAILRNPRRELLLV</sequence>
<dbReference type="Pfam" id="PF02817">
    <property type="entry name" value="E3_binding"/>
    <property type="match status" value="1"/>
</dbReference>
<evidence type="ECO:0000256" key="1">
    <source>
        <dbReference type="ARBA" id="ARBA00001938"/>
    </source>
</evidence>
<dbReference type="Gene3D" id="2.40.50.100">
    <property type="match status" value="1"/>
</dbReference>
<comment type="cofactor">
    <cofactor evidence="1 6">
        <name>(R)-lipoate</name>
        <dbReference type="ChEBI" id="CHEBI:83088"/>
    </cofactor>
</comment>
<dbReference type="EMBL" id="JAJOMB010000016">
    <property type="protein sequence ID" value="MCD5314492.1"/>
    <property type="molecule type" value="Genomic_DNA"/>
</dbReference>
<accession>A0A9X1NG47</accession>
<dbReference type="SUPFAM" id="SSF47005">
    <property type="entry name" value="Peripheral subunit-binding domain of 2-oxo acid dehydrogenase complex"/>
    <property type="match status" value="1"/>
</dbReference>
<dbReference type="InterPro" id="IPR050743">
    <property type="entry name" value="2-oxoacid_DH_E2_comp"/>
</dbReference>
<dbReference type="RefSeq" id="WP_231447057.1">
    <property type="nucleotide sequence ID" value="NZ_JAJOMB010000016.1"/>
</dbReference>
<proteinExistence type="inferred from homology"/>
<protein>
    <recommendedName>
        <fullName evidence="6">Dihydrolipoamide acetyltransferase component of pyruvate dehydrogenase complex</fullName>
        <ecNumber evidence="6">2.3.1.-</ecNumber>
    </recommendedName>
</protein>
<dbReference type="CDD" id="cd06849">
    <property type="entry name" value="lipoyl_domain"/>
    <property type="match status" value="1"/>
</dbReference>
<evidence type="ECO:0000256" key="2">
    <source>
        <dbReference type="ARBA" id="ARBA00007317"/>
    </source>
</evidence>
<dbReference type="InterPro" id="IPR000089">
    <property type="entry name" value="Biotin_lipoyl"/>
</dbReference>
<reference evidence="10" key="1">
    <citation type="submission" date="2021-11" db="EMBL/GenBank/DDBJ databases">
        <title>Streptomyces corallinus and Kineosporia corallina sp. nov., two new coral-derived marine actinobacteria.</title>
        <authorList>
            <person name="Buangrab K."/>
            <person name="Sutthacheep M."/>
            <person name="Yeemin T."/>
            <person name="Harunari E."/>
            <person name="Igarashi Y."/>
            <person name="Sripreechasak P."/>
            <person name="Kanchanasin P."/>
            <person name="Tanasupawat S."/>
            <person name="Phongsopitanun W."/>
        </authorList>
    </citation>
    <scope>NUCLEOTIDE SEQUENCE</scope>
    <source>
        <strain evidence="10">JCM 31032</strain>
    </source>
</reference>
<evidence type="ECO:0000256" key="6">
    <source>
        <dbReference type="RuleBase" id="RU003423"/>
    </source>
</evidence>
<evidence type="ECO:0000256" key="3">
    <source>
        <dbReference type="ARBA" id="ARBA00022679"/>
    </source>
</evidence>
<evidence type="ECO:0000313" key="10">
    <source>
        <dbReference type="EMBL" id="MCD5314492.1"/>
    </source>
</evidence>
<evidence type="ECO:0000313" key="11">
    <source>
        <dbReference type="Proteomes" id="UP001138997"/>
    </source>
</evidence>
<dbReference type="SUPFAM" id="SSF52777">
    <property type="entry name" value="CoA-dependent acyltransferases"/>
    <property type="match status" value="1"/>
</dbReference>
<dbReference type="Gene3D" id="3.30.559.10">
    <property type="entry name" value="Chloramphenicol acetyltransferase-like domain"/>
    <property type="match status" value="1"/>
</dbReference>
<organism evidence="10 11">
    <name type="scientific">Kineosporia babensis</name>
    <dbReference type="NCBI Taxonomy" id="499548"/>
    <lineage>
        <taxon>Bacteria</taxon>
        <taxon>Bacillati</taxon>
        <taxon>Actinomycetota</taxon>
        <taxon>Actinomycetes</taxon>
        <taxon>Kineosporiales</taxon>
        <taxon>Kineosporiaceae</taxon>
        <taxon>Kineosporia</taxon>
    </lineage>
</organism>
<keyword evidence="4 6" id="KW-0450">Lipoyl</keyword>
<evidence type="ECO:0000259" key="9">
    <source>
        <dbReference type="PROSITE" id="PS51826"/>
    </source>
</evidence>
<feature type="domain" description="Lipoyl-binding" evidence="8">
    <location>
        <begin position="6"/>
        <end position="81"/>
    </location>
</feature>
<feature type="compositionally biased region" description="Basic and acidic residues" evidence="7">
    <location>
        <begin position="88"/>
        <end position="105"/>
    </location>
</feature>
<dbReference type="GO" id="GO:0031405">
    <property type="term" value="F:lipoic acid binding"/>
    <property type="evidence" value="ECO:0007669"/>
    <property type="project" value="TreeGrafter"/>
</dbReference>
<gene>
    <name evidence="10" type="ORF">LR394_26645</name>
</gene>
<keyword evidence="11" id="KW-1185">Reference proteome</keyword>
<feature type="compositionally biased region" description="Low complexity" evidence="7">
    <location>
        <begin position="132"/>
        <end position="150"/>
    </location>
</feature>
<dbReference type="PANTHER" id="PTHR43178">
    <property type="entry name" value="DIHYDROLIPOAMIDE ACETYLTRANSFERASE COMPONENT OF PYRUVATE DEHYDROGENASE COMPLEX"/>
    <property type="match status" value="1"/>
</dbReference>
<dbReference type="Pfam" id="PF00198">
    <property type="entry name" value="2-oxoacid_dh"/>
    <property type="match status" value="1"/>
</dbReference>